<evidence type="ECO:0000256" key="7">
    <source>
        <dbReference type="ARBA" id="ARBA00022541"/>
    </source>
</evidence>
<evidence type="ECO:0000256" key="1">
    <source>
        <dbReference type="ARBA" id="ARBA00004408"/>
    </source>
</evidence>
<evidence type="ECO:0000256" key="2">
    <source>
        <dbReference type="ARBA" id="ARBA00004496"/>
    </source>
</evidence>
<dbReference type="PANTHER" id="PTHR12928:SF0">
    <property type="entry name" value="FSHD REGION GENE 1"/>
    <property type="match status" value="1"/>
</dbReference>
<dbReference type="GO" id="GO:0051015">
    <property type="term" value="F:actin filament binding"/>
    <property type="evidence" value="ECO:0007669"/>
    <property type="project" value="TreeGrafter"/>
</dbReference>
<evidence type="ECO:0000256" key="9">
    <source>
        <dbReference type="ARBA" id="ARBA00023242"/>
    </source>
</evidence>
<dbReference type="GO" id="GO:0015030">
    <property type="term" value="C:Cajal body"/>
    <property type="evidence" value="ECO:0007669"/>
    <property type="project" value="UniProtKB-SubCell"/>
</dbReference>
<dbReference type="GO" id="GO:0006364">
    <property type="term" value="P:rRNA processing"/>
    <property type="evidence" value="ECO:0007669"/>
    <property type="project" value="UniProtKB-KW"/>
</dbReference>
<dbReference type="InterPro" id="IPR010414">
    <property type="entry name" value="FRG1"/>
</dbReference>
<accession>A0A226DCG7</accession>
<sequence>MEYQIAKGTKLKLKGSKNKALLEVKKKKRKSTTTTSDSAEKKAAQAVLEDTVKHGGWWFVTKFDEISGTVAIEFGNSTYVKCLDDGTFTLGAPHNDGDGPAPEEIFTAIRINDDKIALKSGYGKYLGVDKGGGVVGRSDAVGAVEQWEVVFEEGKMALLSNSGHFMTIDPVEESVVCKSRKAGPSEIIKLRCIVERKVERTGAEVPGEEECGSVKDIELNYVKKFQKFQDKKMRLCEEDLESVKKAKEEGTLHESLLDRRSKMKADRYCK</sequence>
<keyword evidence="6" id="KW-0690">Ribosome biogenesis</keyword>
<evidence type="ECO:0000313" key="12">
    <source>
        <dbReference type="Proteomes" id="UP000198287"/>
    </source>
</evidence>
<dbReference type="SUPFAM" id="SSF50405">
    <property type="entry name" value="Actin-crosslinking proteins"/>
    <property type="match status" value="1"/>
</dbReference>
<evidence type="ECO:0000256" key="6">
    <source>
        <dbReference type="ARBA" id="ARBA00022517"/>
    </source>
</evidence>
<dbReference type="AlphaFoldDB" id="A0A226DCG7"/>
<keyword evidence="5" id="KW-0963">Cytoplasm</keyword>
<dbReference type="OrthoDB" id="5539371at2759"/>
<name>A0A226DCG7_FOLCA</name>
<comment type="subcellular location">
    <subcellularLocation>
        <location evidence="2">Cytoplasm</location>
    </subcellularLocation>
    <subcellularLocation>
        <location evidence="1">Nucleus</location>
        <location evidence="1">Cajal body</location>
    </subcellularLocation>
    <subcellularLocation>
        <location evidence="3">Nucleus</location>
        <location evidence="3">Nucleolus</location>
    </subcellularLocation>
</comment>
<dbReference type="PANTHER" id="PTHR12928">
    <property type="entry name" value="FRG1 PROTEIN"/>
    <property type="match status" value="1"/>
</dbReference>
<evidence type="ECO:0000256" key="10">
    <source>
        <dbReference type="ARBA" id="ARBA00072064"/>
    </source>
</evidence>
<evidence type="ECO:0000313" key="11">
    <source>
        <dbReference type="EMBL" id="OXA42618.1"/>
    </source>
</evidence>
<dbReference type="STRING" id="158441.A0A226DCG7"/>
<evidence type="ECO:0000256" key="4">
    <source>
        <dbReference type="ARBA" id="ARBA00010878"/>
    </source>
</evidence>
<comment type="caution">
    <text evidence="11">The sequence shown here is derived from an EMBL/GenBank/DDBJ whole genome shotgun (WGS) entry which is preliminary data.</text>
</comment>
<keyword evidence="8" id="KW-0698">rRNA processing</keyword>
<organism evidence="11 12">
    <name type="scientific">Folsomia candida</name>
    <name type="common">Springtail</name>
    <dbReference type="NCBI Taxonomy" id="158441"/>
    <lineage>
        <taxon>Eukaryota</taxon>
        <taxon>Metazoa</taxon>
        <taxon>Ecdysozoa</taxon>
        <taxon>Arthropoda</taxon>
        <taxon>Hexapoda</taxon>
        <taxon>Collembola</taxon>
        <taxon>Entomobryomorpha</taxon>
        <taxon>Isotomoidea</taxon>
        <taxon>Isotomidae</taxon>
        <taxon>Proisotominae</taxon>
        <taxon>Folsomia</taxon>
    </lineage>
</organism>
<dbReference type="Pfam" id="PF06229">
    <property type="entry name" value="FRG1"/>
    <property type="match status" value="1"/>
</dbReference>
<protein>
    <recommendedName>
        <fullName evidence="10">Protein FRG1 homolog</fullName>
    </recommendedName>
</protein>
<reference evidence="11 12" key="1">
    <citation type="submission" date="2015-12" db="EMBL/GenBank/DDBJ databases">
        <title>The genome of Folsomia candida.</title>
        <authorList>
            <person name="Faddeeva A."/>
            <person name="Derks M.F."/>
            <person name="Anvar Y."/>
            <person name="Smit S."/>
            <person name="Van Straalen N."/>
            <person name="Roelofs D."/>
        </authorList>
    </citation>
    <scope>NUCLEOTIDE SEQUENCE [LARGE SCALE GENOMIC DNA]</scope>
    <source>
        <strain evidence="11 12">VU population</strain>
        <tissue evidence="11">Whole body</tissue>
    </source>
</reference>
<dbReference type="OMA" id="IEQWEPI"/>
<dbReference type="GO" id="GO:0055120">
    <property type="term" value="C:striated muscle dense body"/>
    <property type="evidence" value="ECO:0007669"/>
    <property type="project" value="TreeGrafter"/>
</dbReference>
<evidence type="ECO:0000256" key="5">
    <source>
        <dbReference type="ARBA" id="ARBA00022490"/>
    </source>
</evidence>
<dbReference type="CDD" id="cd23338">
    <property type="entry name" value="beta-trefoil_FSCN_FRG1"/>
    <property type="match status" value="1"/>
</dbReference>
<dbReference type="Proteomes" id="UP000198287">
    <property type="component" value="Unassembled WGS sequence"/>
</dbReference>
<dbReference type="GO" id="GO:0007517">
    <property type="term" value="P:muscle organ development"/>
    <property type="evidence" value="ECO:0007669"/>
    <property type="project" value="UniProtKB-KW"/>
</dbReference>
<gene>
    <name evidence="11" type="ORF">Fcan01_22484</name>
</gene>
<evidence type="ECO:0000256" key="8">
    <source>
        <dbReference type="ARBA" id="ARBA00022552"/>
    </source>
</evidence>
<dbReference type="GO" id="GO:0005730">
    <property type="term" value="C:nucleolus"/>
    <property type="evidence" value="ECO:0007669"/>
    <property type="project" value="UniProtKB-SubCell"/>
</dbReference>
<dbReference type="Gene3D" id="2.80.10.50">
    <property type="match status" value="1"/>
</dbReference>
<proteinExistence type="inferred from homology"/>
<evidence type="ECO:0000256" key="3">
    <source>
        <dbReference type="ARBA" id="ARBA00004604"/>
    </source>
</evidence>
<keyword evidence="7" id="KW-0517">Myogenesis</keyword>
<dbReference type="GO" id="GO:0071013">
    <property type="term" value="C:catalytic step 2 spliceosome"/>
    <property type="evidence" value="ECO:0007669"/>
    <property type="project" value="TreeGrafter"/>
</dbReference>
<comment type="similarity">
    <text evidence="4">Belongs to the FRG1 family.</text>
</comment>
<keyword evidence="9" id="KW-0539">Nucleus</keyword>
<dbReference type="InterPro" id="IPR008999">
    <property type="entry name" value="Actin-crosslinking"/>
</dbReference>
<dbReference type="FunFam" id="2.80.10.50:FF:000061">
    <property type="entry name" value="Protein FRG1"/>
    <property type="match status" value="1"/>
</dbReference>
<dbReference type="EMBL" id="LNIX01000025">
    <property type="protein sequence ID" value="OXA42618.1"/>
    <property type="molecule type" value="Genomic_DNA"/>
</dbReference>
<keyword evidence="12" id="KW-1185">Reference proteome</keyword>